<dbReference type="EMBL" id="SPDS01000001">
    <property type="protein sequence ID" value="TFH55821.1"/>
    <property type="molecule type" value="Genomic_DNA"/>
</dbReference>
<evidence type="ECO:0000313" key="4">
    <source>
        <dbReference type="Proteomes" id="UP000297638"/>
    </source>
</evidence>
<dbReference type="GO" id="GO:0071949">
    <property type="term" value="F:FAD binding"/>
    <property type="evidence" value="ECO:0007669"/>
    <property type="project" value="InterPro"/>
</dbReference>
<dbReference type="InterPro" id="IPR050631">
    <property type="entry name" value="PheA/TfdB_FAD_monoxygenase"/>
</dbReference>
<dbReference type="PRINTS" id="PR00420">
    <property type="entry name" value="RNGMNOXGNASE"/>
</dbReference>
<dbReference type="GO" id="GO:0008688">
    <property type="term" value="F:3-(3-hydroxyphenyl)propionate hydroxylase activity"/>
    <property type="evidence" value="ECO:0007669"/>
    <property type="project" value="TreeGrafter"/>
</dbReference>
<dbReference type="Pfam" id="PF01494">
    <property type="entry name" value="FAD_binding_3"/>
    <property type="match status" value="1"/>
</dbReference>
<dbReference type="PANTHER" id="PTHR43476:SF3">
    <property type="entry name" value="FAD-BINDING MONOOXYGENASE"/>
    <property type="match status" value="1"/>
</dbReference>
<dbReference type="Gene3D" id="3.30.70.2450">
    <property type="match status" value="1"/>
</dbReference>
<dbReference type="PANTHER" id="PTHR43476">
    <property type="entry name" value="3-(3-HYDROXY-PHENYL)PROPIONATE/3-HYDROXYCINNAMIC ACID HYDROXYLASE"/>
    <property type="match status" value="1"/>
</dbReference>
<comment type="caution">
    <text evidence="3">The sequence shown here is derived from an EMBL/GenBank/DDBJ whole genome shotgun (WGS) entry which is preliminary data.</text>
</comment>
<proteinExistence type="predicted"/>
<organism evidence="3 4">
    <name type="scientific">Glutamicibacter arilaitensis</name>
    <dbReference type="NCBI Taxonomy" id="256701"/>
    <lineage>
        <taxon>Bacteria</taxon>
        <taxon>Bacillati</taxon>
        <taxon>Actinomycetota</taxon>
        <taxon>Actinomycetes</taxon>
        <taxon>Micrococcales</taxon>
        <taxon>Micrococcaceae</taxon>
        <taxon>Glutamicibacter</taxon>
    </lineage>
</organism>
<dbReference type="InterPro" id="IPR036188">
    <property type="entry name" value="FAD/NAD-bd_sf"/>
</dbReference>
<dbReference type="Proteomes" id="UP000297638">
    <property type="component" value="Unassembled WGS sequence"/>
</dbReference>
<dbReference type="Gene3D" id="3.50.50.60">
    <property type="entry name" value="FAD/NAD(P)-binding domain"/>
    <property type="match status" value="1"/>
</dbReference>
<dbReference type="RefSeq" id="WP_134779125.1">
    <property type="nucleotide sequence ID" value="NZ_SPDS01000001.1"/>
</dbReference>
<evidence type="ECO:0000259" key="2">
    <source>
        <dbReference type="Pfam" id="PF01494"/>
    </source>
</evidence>
<dbReference type="GO" id="GO:0019622">
    <property type="term" value="P:3-(3-hydroxy)phenylpropionate catabolic process"/>
    <property type="evidence" value="ECO:0007669"/>
    <property type="project" value="TreeGrafter"/>
</dbReference>
<accession>A0A4Y8TWA7</accession>
<dbReference type="AlphaFoldDB" id="A0A4Y8TWA7"/>
<dbReference type="InterPro" id="IPR002938">
    <property type="entry name" value="FAD-bd"/>
</dbReference>
<dbReference type="Gene3D" id="3.40.30.120">
    <property type="match status" value="1"/>
</dbReference>
<sequence length="542" mass="58520">MAQSHEIDVLVIGSGPTGLTAANLLADSGLQVALIEKNPGSGDEPRAISATDETLRVMQHLGIMDELGPQMLMDTGARYFGLGGKVIADVRPGAPRLGQPGKSQFDQPIMEGLLYEAATLRQNLDLHYATAATKIQQFSDHVIVHATRTGEATTGFNGSKAADSGQDPYAVVEGQETALEFKAKWVLACDGGRSFTRRELGIGLQGSTQVERWIVVDLLDVPGNPEPFASFHCNGQRPAVVVPGVGGRRRYEFMLFDHEDGDAMITPESITKLVAPFQNTDVVTVRRAAVYTAHQRIADTYRKSRILLAGDAAHLMPPFAGQGLNAGIRDAVGAAWRLAAVIKGEANEMLIDDYETERRPHAAEMVKLSKRIGWVVMNTNPVITRVRDAVVTGTRIIPALNRWLTGMRFLKQPHYTTGTVTAPISGVPHLAQNFVGRMLPQPDLEVNGATVKLDELLSAGWNTIEVVAGFQLVFTNQEGDSVRAKDINRVFDTATGTVLLIRPDYYVAGIAPASQADQLLKALSAKATVLRTFGVAKQGTRG</sequence>
<feature type="domain" description="FAD-binding" evidence="2">
    <location>
        <begin position="6"/>
        <end position="368"/>
    </location>
</feature>
<name>A0A4Y8TWA7_9MICC</name>
<keyword evidence="1" id="KW-0560">Oxidoreductase</keyword>
<evidence type="ECO:0000256" key="1">
    <source>
        <dbReference type="ARBA" id="ARBA00023002"/>
    </source>
</evidence>
<reference evidence="3 4" key="1">
    <citation type="submission" date="2019-03" db="EMBL/GenBank/DDBJ databases">
        <title>Glutamicibacter sp. LJH19 genome.</title>
        <authorList>
            <person name="Sinai Borker S."/>
            <person name="Kumar R."/>
        </authorList>
    </citation>
    <scope>NUCLEOTIDE SEQUENCE [LARGE SCALE GENOMIC DNA]</scope>
    <source>
        <strain evidence="3 4">LJH19</strain>
    </source>
</reference>
<gene>
    <name evidence="3" type="ORF">EXY26_01695</name>
</gene>
<dbReference type="SUPFAM" id="SSF51905">
    <property type="entry name" value="FAD/NAD(P)-binding domain"/>
    <property type="match status" value="1"/>
</dbReference>
<protein>
    <submittedName>
        <fullName evidence="3">FAD-binding protein</fullName>
    </submittedName>
</protein>
<evidence type="ECO:0000313" key="3">
    <source>
        <dbReference type="EMBL" id="TFH55821.1"/>
    </source>
</evidence>